<keyword evidence="12" id="KW-1185">Reference proteome</keyword>
<keyword evidence="4" id="KW-0514">Muscle protein</keyword>
<evidence type="ECO:0000256" key="1">
    <source>
        <dbReference type="ARBA" id="ARBA00001988"/>
    </source>
</evidence>
<feature type="region of interest" description="Disordered" evidence="10">
    <location>
        <begin position="215"/>
        <end position="242"/>
    </location>
</feature>
<dbReference type="GO" id="GO:0003779">
    <property type="term" value="F:actin binding"/>
    <property type="evidence" value="ECO:0007669"/>
    <property type="project" value="UniProtKB-KW"/>
</dbReference>
<dbReference type="InterPro" id="IPR050875">
    <property type="entry name" value="Troponin_I"/>
</dbReference>
<dbReference type="GO" id="GO:0005861">
    <property type="term" value="C:troponin complex"/>
    <property type="evidence" value="ECO:0007669"/>
    <property type="project" value="InterPro"/>
</dbReference>
<evidence type="ECO:0000256" key="3">
    <source>
        <dbReference type="ARBA" id="ARBA00022990"/>
    </source>
</evidence>
<evidence type="ECO:0000256" key="4">
    <source>
        <dbReference type="ARBA" id="ARBA00023179"/>
    </source>
</evidence>
<comment type="similarity">
    <text evidence="2">Belongs to the troponin I family.</text>
</comment>
<evidence type="ECO:0000256" key="6">
    <source>
        <dbReference type="ARBA" id="ARBA00038767"/>
    </source>
</evidence>
<evidence type="ECO:0000313" key="12">
    <source>
        <dbReference type="Proteomes" id="UP000824219"/>
    </source>
</evidence>
<dbReference type="PANTHER" id="PTHR13738">
    <property type="entry name" value="TROPONIN I"/>
    <property type="match status" value="1"/>
</dbReference>
<evidence type="ECO:0000256" key="5">
    <source>
        <dbReference type="ARBA" id="ARBA00023203"/>
    </source>
</evidence>
<dbReference type="SUPFAM" id="SSF90250">
    <property type="entry name" value="Troponin coil-coiled subunits"/>
    <property type="match status" value="2"/>
</dbReference>
<sequence length="405" mass="46201">MKYGSNDGWFHDILQFTLPVSPPDSSTLRPSAFCSVSVREQRQAANMTEHKRMSMSRKHSLKSLMLQVAKDLLEAEAEMKVQERKRYMEEHCPPLCLPSRKEELMALCTELHEKIIVIDEERYNLERKANMVVDEVKDLNIKVVDLKGKFKKPPLKKVRMSADAMLQALLGSKHKVNLDLRANLKQVKKEVKEEDKELRDVGDWLARGSLSGSYLPPSSLRGSEKKQEGKMSDKKMSSSRRHQLKSLMLSIAKGLLEAEAVAAEATRNTYMDETCPPLQVSGSLADLQELCKKLHARIDKIDEERYDLESKVTKSNKEIDDLKIKVQDLQGKFKKPALKKVRMSADSMLQALLGSKHKVNLDLRANLKQVKKEVKEEPAEQVGDWRKNIEDKAGMDGRKKMFETS</sequence>
<evidence type="ECO:0000256" key="8">
    <source>
        <dbReference type="ARBA" id="ARBA00042462"/>
    </source>
</evidence>
<comment type="caution">
    <text evidence="11">The sequence shown here is derived from an EMBL/GenBank/DDBJ whole genome shotgun (WGS) entry which is preliminary data.</text>
</comment>
<keyword evidence="3" id="KW-0007">Acetylation</keyword>
<keyword evidence="5" id="KW-0009">Actin-binding</keyword>
<feature type="compositionally biased region" description="Basic and acidic residues" evidence="10">
    <location>
        <begin position="222"/>
        <end position="236"/>
    </location>
</feature>
<dbReference type="GO" id="GO:0003009">
    <property type="term" value="P:skeletal muscle contraction"/>
    <property type="evidence" value="ECO:0007669"/>
    <property type="project" value="TreeGrafter"/>
</dbReference>
<dbReference type="Gene3D" id="1.20.5.350">
    <property type="match status" value="2"/>
</dbReference>
<dbReference type="PANTHER" id="PTHR13738:SF15">
    <property type="entry name" value="TROPONIN I, FAST SKELETAL MUSCLE"/>
    <property type="match status" value="1"/>
</dbReference>
<evidence type="ECO:0000256" key="9">
    <source>
        <dbReference type="SAM" id="Coils"/>
    </source>
</evidence>
<keyword evidence="9" id="KW-0175">Coiled coil</keyword>
<name>A0A9D3NLM0_9TELE</name>
<evidence type="ECO:0000256" key="7">
    <source>
        <dbReference type="ARBA" id="ARBA00039349"/>
    </source>
</evidence>
<dbReference type="InterPro" id="IPR001978">
    <property type="entry name" value="Troponin"/>
</dbReference>
<dbReference type="EMBL" id="JAHKSW010000014">
    <property type="protein sequence ID" value="KAG7324340.1"/>
    <property type="molecule type" value="Genomic_DNA"/>
</dbReference>
<comment type="subunit">
    <text evidence="6">Binds to actin and tropomyosin.</text>
</comment>
<feature type="coiled-coil region" evidence="9">
    <location>
        <begin position="284"/>
        <end position="332"/>
    </location>
</feature>
<evidence type="ECO:0000256" key="2">
    <source>
        <dbReference type="ARBA" id="ARBA00009930"/>
    </source>
</evidence>
<reference evidence="11 12" key="1">
    <citation type="submission" date="2021-06" db="EMBL/GenBank/DDBJ databases">
        <title>Chromosome-level genome assembly of the red-tail catfish (Hemibagrus wyckioides).</title>
        <authorList>
            <person name="Shao F."/>
        </authorList>
    </citation>
    <scope>NUCLEOTIDE SEQUENCE [LARGE SCALE GENOMIC DNA]</scope>
    <source>
        <strain evidence="11">EC202008001</strain>
        <tissue evidence="11">Blood</tissue>
    </source>
</reference>
<evidence type="ECO:0000256" key="10">
    <source>
        <dbReference type="SAM" id="MobiDB-lite"/>
    </source>
</evidence>
<dbReference type="Pfam" id="PF00992">
    <property type="entry name" value="Troponin"/>
    <property type="match status" value="2"/>
</dbReference>
<comment type="function">
    <text evidence="1">Troponin I is the inhibitory subunit of troponin, the thin filament regulatory complex which confers calcium-sensitivity to striated muscle actomyosin ATPase activity.</text>
</comment>
<proteinExistence type="inferred from homology"/>
<dbReference type="FunFam" id="1.20.5.350:FF:000002">
    <property type="entry name" value="troponin I, fast skeletal muscle"/>
    <property type="match status" value="1"/>
</dbReference>
<gene>
    <name evidence="11" type="ORF">KOW79_012356</name>
</gene>
<dbReference type="AlphaFoldDB" id="A0A9D3NLM0"/>
<dbReference type="OrthoDB" id="371899at2759"/>
<dbReference type="InterPro" id="IPR038077">
    <property type="entry name" value="Troponin_sf"/>
</dbReference>
<dbReference type="Gene3D" id="6.10.250.180">
    <property type="match status" value="2"/>
</dbReference>
<protein>
    <recommendedName>
        <fullName evidence="7">Troponin I, fast skeletal muscle</fullName>
    </recommendedName>
    <alternativeName>
        <fullName evidence="8">Troponin I, fast-twitch isoform</fullName>
    </alternativeName>
</protein>
<organism evidence="11 12">
    <name type="scientific">Hemibagrus wyckioides</name>
    <dbReference type="NCBI Taxonomy" id="337641"/>
    <lineage>
        <taxon>Eukaryota</taxon>
        <taxon>Metazoa</taxon>
        <taxon>Chordata</taxon>
        <taxon>Craniata</taxon>
        <taxon>Vertebrata</taxon>
        <taxon>Euteleostomi</taxon>
        <taxon>Actinopterygii</taxon>
        <taxon>Neopterygii</taxon>
        <taxon>Teleostei</taxon>
        <taxon>Ostariophysi</taxon>
        <taxon>Siluriformes</taxon>
        <taxon>Bagridae</taxon>
        <taxon>Hemibagrus</taxon>
    </lineage>
</organism>
<evidence type="ECO:0000313" key="11">
    <source>
        <dbReference type="EMBL" id="KAG7324340.1"/>
    </source>
</evidence>
<dbReference type="GO" id="GO:0060048">
    <property type="term" value="P:cardiac muscle contraction"/>
    <property type="evidence" value="ECO:0007669"/>
    <property type="project" value="TreeGrafter"/>
</dbReference>
<accession>A0A9D3NLM0</accession>
<dbReference type="Proteomes" id="UP000824219">
    <property type="component" value="Linkage Group LG14"/>
</dbReference>